<comment type="caution">
    <text evidence="1">The sequence shown here is derived from an EMBL/GenBank/DDBJ whole genome shotgun (WGS) entry which is preliminary data.</text>
</comment>
<dbReference type="AlphaFoldDB" id="A0A9P6KXW2"/>
<evidence type="ECO:0000313" key="2">
    <source>
        <dbReference type="Proteomes" id="UP000740883"/>
    </source>
</evidence>
<proteinExistence type="predicted"/>
<accession>A0A9P6KXW2</accession>
<gene>
    <name evidence="1" type="ORF">NGRA_2754</name>
</gene>
<dbReference type="Proteomes" id="UP000740883">
    <property type="component" value="Unassembled WGS sequence"/>
</dbReference>
<keyword evidence="2" id="KW-1185">Reference proteome</keyword>
<protein>
    <submittedName>
        <fullName evidence="1">Uncharacterized protein</fullName>
    </submittedName>
</protein>
<dbReference type="EMBL" id="SBJO01000374">
    <property type="protein sequence ID" value="KAF9761271.1"/>
    <property type="molecule type" value="Genomic_DNA"/>
</dbReference>
<sequence length="100" mass="11706">MGVTILTGKIDRMDFHTLVDLLKRRFKSENNKKAALTELMHMEKPQTKEGFSNMLKFATSVYERKIIQKEPIAQMMVERTPESIRACLYHSGNNLYKQQK</sequence>
<reference evidence="1 2" key="1">
    <citation type="journal article" date="2020" name="Genome Biol. Evol.">
        <title>Comparative genomics of strictly vertically transmitted, feminizing microsporidia endosymbionts of amphipod crustaceans.</title>
        <authorList>
            <person name="Cormier A."/>
            <person name="Chebbi M.A."/>
            <person name="Giraud I."/>
            <person name="Wattier R."/>
            <person name="Teixeira M."/>
            <person name="Gilbert C."/>
            <person name="Rigaud T."/>
            <person name="Cordaux R."/>
        </authorList>
    </citation>
    <scope>NUCLEOTIDE SEQUENCE [LARGE SCALE GENOMIC DNA]</scope>
    <source>
        <strain evidence="1 2">Ou3-Ou53</strain>
    </source>
</reference>
<evidence type="ECO:0000313" key="1">
    <source>
        <dbReference type="EMBL" id="KAF9761271.1"/>
    </source>
</evidence>
<organism evidence="1 2">
    <name type="scientific">Nosema granulosis</name>
    <dbReference type="NCBI Taxonomy" id="83296"/>
    <lineage>
        <taxon>Eukaryota</taxon>
        <taxon>Fungi</taxon>
        <taxon>Fungi incertae sedis</taxon>
        <taxon>Microsporidia</taxon>
        <taxon>Nosematidae</taxon>
        <taxon>Nosema</taxon>
    </lineage>
</organism>
<name>A0A9P6KXW2_9MICR</name>